<dbReference type="SUPFAM" id="SSF56112">
    <property type="entry name" value="Protein kinase-like (PK-like)"/>
    <property type="match status" value="1"/>
</dbReference>
<feature type="region of interest" description="Disordered" evidence="9">
    <location>
        <begin position="51"/>
        <end position="85"/>
    </location>
</feature>
<evidence type="ECO:0000313" key="13">
    <source>
        <dbReference type="Proteomes" id="UP001153618"/>
    </source>
</evidence>
<feature type="compositionally biased region" description="Low complexity" evidence="9">
    <location>
        <begin position="61"/>
        <end position="77"/>
    </location>
</feature>
<accession>A0A9W4MWT9</accession>
<dbReference type="PROSITE" id="PS51285">
    <property type="entry name" value="AGC_KINASE_CTER"/>
    <property type="match status" value="1"/>
</dbReference>
<feature type="compositionally biased region" description="Low complexity" evidence="9">
    <location>
        <begin position="268"/>
        <end position="283"/>
    </location>
</feature>
<evidence type="ECO:0000256" key="9">
    <source>
        <dbReference type="SAM" id="MobiDB-lite"/>
    </source>
</evidence>
<feature type="compositionally biased region" description="Polar residues" evidence="9">
    <location>
        <begin position="192"/>
        <end position="216"/>
    </location>
</feature>
<gene>
    <name evidence="12" type="ORF">POLS_LOCUS5517</name>
</gene>
<dbReference type="OrthoDB" id="3638488at2759"/>
<organism evidence="12 13">
    <name type="scientific">Penicillium olsonii</name>
    <dbReference type="NCBI Taxonomy" id="99116"/>
    <lineage>
        <taxon>Eukaryota</taxon>
        <taxon>Fungi</taxon>
        <taxon>Dikarya</taxon>
        <taxon>Ascomycota</taxon>
        <taxon>Pezizomycotina</taxon>
        <taxon>Eurotiomycetes</taxon>
        <taxon>Eurotiomycetidae</taxon>
        <taxon>Eurotiales</taxon>
        <taxon>Aspergillaceae</taxon>
        <taxon>Penicillium</taxon>
    </lineage>
</organism>
<feature type="compositionally biased region" description="Basic and acidic residues" evidence="9">
    <location>
        <begin position="299"/>
        <end position="308"/>
    </location>
</feature>
<dbReference type="PROSITE" id="PS51257">
    <property type="entry name" value="PROKAR_LIPOPROTEIN"/>
    <property type="match status" value="1"/>
</dbReference>
<feature type="region of interest" description="Disordered" evidence="9">
    <location>
        <begin position="247"/>
        <end position="334"/>
    </location>
</feature>
<dbReference type="PANTHER" id="PTHR24356:SF400">
    <property type="entry name" value="SERINE_THREONINE-PROTEIN KINASE CBK1"/>
    <property type="match status" value="1"/>
</dbReference>
<evidence type="ECO:0000256" key="7">
    <source>
        <dbReference type="ARBA" id="ARBA00047899"/>
    </source>
</evidence>
<reference evidence="12" key="1">
    <citation type="submission" date="2021-07" db="EMBL/GenBank/DDBJ databases">
        <authorList>
            <person name="Branca A.L. A."/>
        </authorList>
    </citation>
    <scope>NUCLEOTIDE SEQUENCE</scope>
</reference>
<feature type="compositionally biased region" description="Polar residues" evidence="9">
    <location>
        <begin position="115"/>
        <end position="130"/>
    </location>
</feature>
<dbReference type="SMART" id="SM00220">
    <property type="entry name" value="S_TKc"/>
    <property type="match status" value="1"/>
</dbReference>
<evidence type="ECO:0000256" key="5">
    <source>
        <dbReference type="ARBA" id="ARBA00022777"/>
    </source>
</evidence>
<evidence type="ECO:0000259" key="11">
    <source>
        <dbReference type="PROSITE" id="PS51285"/>
    </source>
</evidence>
<feature type="region of interest" description="Disordered" evidence="9">
    <location>
        <begin position="105"/>
        <end position="163"/>
    </location>
</feature>
<dbReference type="Pfam" id="PF00069">
    <property type="entry name" value="Pkinase"/>
    <property type="match status" value="2"/>
</dbReference>
<dbReference type="Gene3D" id="3.30.200.20">
    <property type="entry name" value="Phosphorylase Kinase, domain 1"/>
    <property type="match status" value="1"/>
</dbReference>
<comment type="catalytic activity">
    <reaction evidence="8">
        <text>L-seryl-[protein] + ATP = O-phospho-L-seryl-[protein] + ADP + H(+)</text>
        <dbReference type="Rhea" id="RHEA:17989"/>
        <dbReference type="Rhea" id="RHEA-COMP:9863"/>
        <dbReference type="Rhea" id="RHEA-COMP:11604"/>
        <dbReference type="ChEBI" id="CHEBI:15378"/>
        <dbReference type="ChEBI" id="CHEBI:29999"/>
        <dbReference type="ChEBI" id="CHEBI:30616"/>
        <dbReference type="ChEBI" id="CHEBI:83421"/>
        <dbReference type="ChEBI" id="CHEBI:456216"/>
        <dbReference type="EC" id="2.7.11.1"/>
    </reaction>
</comment>
<dbReference type="PROSITE" id="PS50011">
    <property type="entry name" value="PROTEIN_KINASE_DOM"/>
    <property type="match status" value="1"/>
</dbReference>
<dbReference type="EMBL" id="CAJVOS010000027">
    <property type="protein sequence ID" value="CAG8131086.1"/>
    <property type="molecule type" value="Genomic_DNA"/>
</dbReference>
<keyword evidence="6" id="KW-0067">ATP-binding</keyword>
<evidence type="ECO:0000256" key="3">
    <source>
        <dbReference type="ARBA" id="ARBA00022679"/>
    </source>
</evidence>
<keyword evidence="3" id="KW-0808">Transferase</keyword>
<dbReference type="InterPro" id="IPR000961">
    <property type="entry name" value="AGC-kinase_C"/>
</dbReference>
<dbReference type="InterPro" id="IPR050236">
    <property type="entry name" value="Ser_Thr_kinase_AGC"/>
</dbReference>
<protein>
    <recommendedName>
        <fullName evidence="1">non-specific serine/threonine protein kinase</fullName>
        <ecNumber evidence="1">2.7.11.1</ecNumber>
    </recommendedName>
</protein>
<dbReference type="Proteomes" id="UP001153618">
    <property type="component" value="Unassembled WGS sequence"/>
</dbReference>
<comment type="caution">
    <text evidence="12">The sequence shown here is derived from an EMBL/GenBank/DDBJ whole genome shotgun (WGS) entry which is preliminary data.</text>
</comment>
<sequence length="999" mass="112275">MRLPDICPSSSLSLHLIVLLGCRPQFTLWINKMIPRAETQRSRFNLWVPTKAVSENPTGPPAGSGTSGSPTSGSSAPESRRSRIRVRLSRSGSRILLLLGLRGSKSEKGSDIDTDSSNSIQTGVKSTQSSPPSPDGNRDGSPEYLTTAESPQSEPLPVTPSFNTLNETAESLSEPLPILQPLSEVPADPTTEDTLQQNTTSESQAPPLTGQTSPINSKFVDRFSHKISLAFGQPTVIRRTNLRSRPSILRGNLPGEDRGNQADGADESSSPSTSPSGSGSPIGRHSTPLETSISSPSSDKSKTSDEQKQFTAVTTWPSIPEVIENDADHPLDTKDETVAPSIKTVEATAVAKVYLELHFNSIFNDEDSRQQRQLELQRQLRSFELTPEECLLTMHNWLLRENDHLRQCRVLRSNRKRAQSEETISRAGYKSIKLLGKGSFGVVRLVRKVDGVPSVTEDDNCSHANGATSANSRYRSLGILKNAVEGARQTRRRYMTGEKKEFYAMKVIKKAGMIRNSQEGHIRAERDFLVASESSRWVVPLIASFQDTNNLYLVMDYMVGGDFLSFLVRKDTLREDWARFYVAEMVLCIEEAHRLFWIHRDVKPDNFLISASGHLKISDFGLSFNGHWSHDQDYYNVHRYSLLQKLGIEVKGDAEDQRLASTPKDIFENNLPSMYDEASLEPPNADLLDWRENYGRRRFAKSVVGTSQYMAPEVIRGEMYDGRCDWWSLGIILYECLYGFTPFGCESRHDTKAKILEHADHLKFPRERSSDKMISADALDLILRILTERESRLCSPKYRANDILIGRQVSKHFLYSMDTRYKNVASYYVYANDATDIKIHPFFRGIRWQDLHMCQPPMVPRVRSWQDTRYFDEWKLADKAEDVASDSEEKACHLDKQSGYASINPPDPTGNALPESQAVKATPNPAPGQANSVRKKEKKRPRDKILRDEELSKTVLDIRKAGAFLGYTYRRPNEVALAFGSERGRQRAPRGDLTSLFAT</sequence>
<dbReference type="PANTHER" id="PTHR24356">
    <property type="entry name" value="SERINE/THREONINE-PROTEIN KINASE"/>
    <property type="match status" value="1"/>
</dbReference>
<evidence type="ECO:0000256" key="4">
    <source>
        <dbReference type="ARBA" id="ARBA00022741"/>
    </source>
</evidence>
<proteinExistence type="predicted"/>
<dbReference type="GO" id="GO:0005524">
    <property type="term" value="F:ATP binding"/>
    <property type="evidence" value="ECO:0007669"/>
    <property type="project" value="UniProtKB-KW"/>
</dbReference>
<evidence type="ECO:0000256" key="1">
    <source>
        <dbReference type="ARBA" id="ARBA00012513"/>
    </source>
</evidence>
<evidence type="ECO:0000313" key="12">
    <source>
        <dbReference type="EMBL" id="CAG8131086.1"/>
    </source>
</evidence>
<evidence type="ECO:0000256" key="6">
    <source>
        <dbReference type="ARBA" id="ARBA00022840"/>
    </source>
</evidence>
<dbReference type="AlphaFoldDB" id="A0A9W4MWT9"/>
<evidence type="ECO:0000259" key="10">
    <source>
        <dbReference type="PROSITE" id="PS50011"/>
    </source>
</evidence>
<dbReference type="GO" id="GO:0004674">
    <property type="term" value="F:protein serine/threonine kinase activity"/>
    <property type="evidence" value="ECO:0007669"/>
    <property type="project" value="UniProtKB-KW"/>
</dbReference>
<dbReference type="GO" id="GO:0035556">
    <property type="term" value="P:intracellular signal transduction"/>
    <property type="evidence" value="ECO:0007669"/>
    <property type="project" value="TreeGrafter"/>
</dbReference>
<feature type="domain" description="Protein kinase" evidence="10">
    <location>
        <begin position="429"/>
        <end position="804"/>
    </location>
</feature>
<feature type="region of interest" description="Disordered" evidence="9">
    <location>
        <begin position="898"/>
        <end position="946"/>
    </location>
</feature>
<feature type="region of interest" description="Disordered" evidence="9">
    <location>
        <begin position="181"/>
        <end position="216"/>
    </location>
</feature>
<keyword evidence="13" id="KW-1185">Reference proteome</keyword>
<dbReference type="InterPro" id="IPR011009">
    <property type="entry name" value="Kinase-like_dom_sf"/>
</dbReference>
<name>A0A9W4MWT9_PENOL</name>
<comment type="catalytic activity">
    <reaction evidence="7">
        <text>L-threonyl-[protein] + ATP = O-phospho-L-threonyl-[protein] + ADP + H(+)</text>
        <dbReference type="Rhea" id="RHEA:46608"/>
        <dbReference type="Rhea" id="RHEA-COMP:11060"/>
        <dbReference type="Rhea" id="RHEA-COMP:11605"/>
        <dbReference type="ChEBI" id="CHEBI:15378"/>
        <dbReference type="ChEBI" id="CHEBI:30013"/>
        <dbReference type="ChEBI" id="CHEBI:30616"/>
        <dbReference type="ChEBI" id="CHEBI:61977"/>
        <dbReference type="ChEBI" id="CHEBI:456216"/>
        <dbReference type="EC" id="2.7.11.1"/>
    </reaction>
</comment>
<dbReference type="EC" id="2.7.11.1" evidence="1"/>
<dbReference type="Gene3D" id="1.10.510.10">
    <property type="entry name" value="Transferase(Phosphotransferase) domain 1"/>
    <property type="match status" value="1"/>
</dbReference>
<keyword evidence="2" id="KW-0723">Serine/threonine-protein kinase</keyword>
<feature type="domain" description="AGC-kinase C-terminal" evidence="11">
    <location>
        <begin position="844"/>
        <end position="979"/>
    </location>
</feature>
<dbReference type="InterPro" id="IPR000719">
    <property type="entry name" value="Prot_kinase_dom"/>
</dbReference>
<keyword evidence="5" id="KW-0418">Kinase</keyword>
<keyword evidence="4" id="KW-0547">Nucleotide-binding</keyword>
<evidence type="ECO:0000256" key="8">
    <source>
        <dbReference type="ARBA" id="ARBA00048679"/>
    </source>
</evidence>
<feature type="compositionally biased region" description="Basic residues" evidence="9">
    <location>
        <begin position="933"/>
        <end position="942"/>
    </location>
</feature>
<evidence type="ECO:0000256" key="2">
    <source>
        <dbReference type="ARBA" id="ARBA00022527"/>
    </source>
</evidence>